<name>A0A0E9S5U4_ANGAN</name>
<evidence type="ECO:0000256" key="1">
    <source>
        <dbReference type="SAM" id="Phobius"/>
    </source>
</evidence>
<evidence type="ECO:0000313" key="2">
    <source>
        <dbReference type="EMBL" id="JAH36666.1"/>
    </source>
</evidence>
<accession>A0A0E9S5U4</accession>
<protein>
    <submittedName>
        <fullName evidence="2">Uncharacterized protein</fullName>
    </submittedName>
</protein>
<dbReference type="EMBL" id="GBXM01071911">
    <property type="protein sequence ID" value="JAH36666.1"/>
    <property type="molecule type" value="Transcribed_RNA"/>
</dbReference>
<reference evidence="2" key="1">
    <citation type="submission" date="2014-11" db="EMBL/GenBank/DDBJ databases">
        <authorList>
            <person name="Amaro Gonzalez C."/>
        </authorList>
    </citation>
    <scope>NUCLEOTIDE SEQUENCE</scope>
</reference>
<keyword evidence="1" id="KW-1133">Transmembrane helix</keyword>
<organism evidence="2">
    <name type="scientific">Anguilla anguilla</name>
    <name type="common">European freshwater eel</name>
    <name type="synonym">Muraena anguilla</name>
    <dbReference type="NCBI Taxonomy" id="7936"/>
    <lineage>
        <taxon>Eukaryota</taxon>
        <taxon>Metazoa</taxon>
        <taxon>Chordata</taxon>
        <taxon>Craniata</taxon>
        <taxon>Vertebrata</taxon>
        <taxon>Euteleostomi</taxon>
        <taxon>Actinopterygii</taxon>
        <taxon>Neopterygii</taxon>
        <taxon>Teleostei</taxon>
        <taxon>Anguilliformes</taxon>
        <taxon>Anguillidae</taxon>
        <taxon>Anguilla</taxon>
    </lineage>
</organism>
<sequence length="85" mass="10768">MRIFLMYLTALNYCKWLVFFVEGYYWKTEMMYYYWTVYFIFFLIKKAVKNYLLSISIYLWFYLKNENVQIFWRLCYETGVNTKSV</sequence>
<feature type="transmembrane region" description="Helical" evidence="1">
    <location>
        <begin position="7"/>
        <end position="26"/>
    </location>
</feature>
<keyword evidence="1" id="KW-0812">Transmembrane</keyword>
<reference evidence="2" key="2">
    <citation type="journal article" date="2015" name="Fish Shellfish Immunol.">
        <title>Early steps in the European eel (Anguilla anguilla)-Vibrio vulnificus interaction in the gills: Role of the RtxA13 toxin.</title>
        <authorList>
            <person name="Callol A."/>
            <person name="Pajuelo D."/>
            <person name="Ebbesson L."/>
            <person name="Teles M."/>
            <person name="MacKenzie S."/>
            <person name="Amaro C."/>
        </authorList>
    </citation>
    <scope>NUCLEOTIDE SEQUENCE</scope>
</reference>
<dbReference type="AlphaFoldDB" id="A0A0E9S5U4"/>
<keyword evidence="1" id="KW-0472">Membrane</keyword>
<proteinExistence type="predicted"/>